<dbReference type="AlphaFoldDB" id="A0AA42BAE4"/>
<comment type="caution">
    <text evidence="3">The sequence shown here is derived from an EMBL/GenBank/DDBJ whole genome shotgun (WGS) entry which is preliminary data.</text>
</comment>
<protein>
    <submittedName>
        <fullName evidence="3">Pilus assembly protein</fullName>
    </submittedName>
</protein>
<dbReference type="InterPro" id="IPR012495">
    <property type="entry name" value="TadE-like_dom"/>
</dbReference>
<dbReference type="Proteomes" id="UP001165306">
    <property type="component" value="Unassembled WGS sequence"/>
</dbReference>
<proteinExistence type="predicted"/>
<reference evidence="3" key="1">
    <citation type="submission" date="2022-06" db="EMBL/GenBank/DDBJ databases">
        <title>CFH 74404 Thermomicrobiaceae sp.</title>
        <authorList>
            <person name="Ming H."/>
            <person name="Li W.-J."/>
            <person name="Zhao Z."/>
        </authorList>
    </citation>
    <scope>NUCLEOTIDE SEQUENCE</scope>
    <source>
        <strain evidence="3">CFH 74404</strain>
    </source>
</reference>
<sequence length="145" mass="16093">MTHHRRARGQNLVEFALVVPVFLLFLFGTLEFGWLLYVDHQVTNAAREGARWAAVHGTRCEAAPPCQLATTARVEQAILDRVALPDPDALTVTLEILNDANANGKPDPDERVRVQVSYPFEPLIGYALPVTGWNLSASSTMRVHY</sequence>
<organism evidence="3 4">
    <name type="scientific">Thermalbibacter longus</name>
    <dbReference type="NCBI Taxonomy" id="2951981"/>
    <lineage>
        <taxon>Bacteria</taxon>
        <taxon>Pseudomonadati</taxon>
        <taxon>Thermomicrobiota</taxon>
        <taxon>Thermomicrobia</taxon>
        <taxon>Thermomicrobiales</taxon>
        <taxon>Thermomicrobiaceae</taxon>
        <taxon>Thermalbibacter</taxon>
    </lineage>
</organism>
<keyword evidence="1" id="KW-0812">Transmembrane</keyword>
<name>A0AA42BAE4_9BACT</name>
<evidence type="ECO:0000256" key="1">
    <source>
        <dbReference type="SAM" id="Phobius"/>
    </source>
</evidence>
<evidence type="ECO:0000313" key="4">
    <source>
        <dbReference type="Proteomes" id="UP001165306"/>
    </source>
</evidence>
<dbReference type="EMBL" id="JAMSLR010000007">
    <property type="protein sequence ID" value="MCM8749612.1"/>
    <property type="molecule type" value="Genomic_DNA"/>
</dbReference>
<keyword evidence="1" id="KW-1133">Transmembrane helix</keyword>
<accession>A0AA42BAE4</accession>
<dbReference type="Pfam" id="PF07811">
    <property type="entry name" value="TadE"/>
    <property type="match status" value="1"/>
</dbReference>
<feature type="domain" description="TadE-like" evidence="2">
    <location>
        <begin position="9"/>
        <end position="51"/>
    </location>
</feature>
<evidence type="ECO:0000259" key="2">
    <source>
        <dbReference type="Pfam" id="PF07811"/>
    </source>
</evidence>
<evidence type="ECO:0000313" key="3">
    <source>
        <dbReference type="EMBL" id="MCM8749612.1"/>
    </source>
</evidence>
<dbReference type="RefSeq" id="WP_284057394.1">
    <property type="nucleotide sequence ID" value="NZ_JAMSLR010000007.1"/>
</dbReference>
<keyword evidence="1" id="KW-0472">Membrane</keyword>
<feature type="transmembrane region" description="Helical" evidence="1">
    <location>
        <begin position="12"/>
        <end position="37"/>
    </location>
</feature>
<keyword evidence="4" id="KW-1185">Reference proteome</keyword>
<gene>
    <name evidence="3" type="ORF">NET02_10670</name>
</gene>